<evidence type="ECO:0000313" key="2">
    <source>
        <dbReference type="Proteomes" id="UP000198131"/>
    </source>
</evidence>
<proteinExistence type="predicted"/>
<protein>
    <submittedName>
        <fullName evidence="1">Uncharacterized protein</fullName>
    </submittedName>
</protein>
<keyword evidence="2" id="KW-1185">Reference proteome</keyword>
<dbReference type="Proteomes" id="UP000198131">
    <property type="component" value="Unassembled WGS sequence"/>
</dbReference>
<organism evidence="1 2">
    <name type="scientific">Hymenobacter gelipurpurascens</name>
    <dbReference type="NCBI Taxonomy" id="89968"/>
    <lineage>
        <taxon>Bacteria</taxon>
        <taxon>Pseudomonadati</taxon>
        <taxon>Bacteroidota</taxon>
        <taxon>Cytophagia</taxon>
        <taxon>Cytophagales</taxon>
        <taxon>Hymenobacteraceae</taxon>
        <taxon>Hymenobacter</taxon>
    </lineage>
</organism>
<accession>A0A212TM02</accession>
<gene>
    <name evidence="1" type="ORF">SAMN06265337_1785</name>
</gene>
<evidence type="ECO:0000313" key="1">
    <source>
        <dbReference type="EMBL" id="SNC66950.1"/>
    </source>
</evidence>
<dbReference type="Pfam" id="PF22000">
    <property type="entry name" value="DUF6929"/>
    <property type="match status" value="1"/>
</dbReference>
<sequence>MRAIIQHEANLPNLPSASGIEVVGEVAYIVGDDSPYLYQLNAASLAAGERTTLFETAHFSTGRIPKHLKLDLECLTALTTATGEAGLLLLGSGATTAREQGFWVTLPNGPGSAATVYPVALSGLYAALRQHLPAGITLNLEAVAATPTELIVFQRTVGTAAGNLAFRLPLHQTLQYLQHQTPQVPAIRTQFYQLPTIEGKPAGFSGATWFADQLFITASVEDTQDAVLDGAVLGSLVGIIDLSKTSDRAVPVALARLELPTGQAYRGKVESIAVRRQLSARSYELLLVTDDDQGGSTAVTAILAL</sequence>
<reference evidence="2" key="1">
    <citation type="submission" date="2017-06" db="EMBL/GenBank/DDBJ databases">
        <authorList>
            <person name="Varghese N."/>
            <person name="Submissions S."/>
        </authorList>
    </citation>
    <scope>NUCLEOTIDE SEQUENCE [LARGE SCALE GENOMIC DNA]</scope>
    <source>
        <strain evidence="2">DSM 11116</strain>
    </source>
</reference>
<dbReference type="AlphaFoldDB" id="A0A212TM02"/>
<dbReference type="InterPro" id="IPR053851">
    <property type="entry name" value="DUF6929"/>
</dbReference>
<name>A0A212TM02_9BACT</name>
<dbReference type="EMBL" id="FYEW01000001">
    <property type="protein sequence ID" value="SNC66950.1"/>
    <property type="molecule type" value="Genomic_DNA"/>
</dbReference>